<dbReference type="InterPro" id="IPR004473">
    <property type="entry name" value="Restrct_endonuc_typeI_HsdR"/>
</dbReference>
<dbReference type="OrthoDB" id="9758243at2"/>
<dbReference type="CDD" id="cd18800">
    <property type="entry name" value="SF2_C_EcoR124I-like"/>
    <property type="match status" value="1"/>
</dbReference>
<keyword evidence="9 11" id="KW-0067">ATP-binding</keyword>
<dbReference type="Pfam" id="PF04313">
    <property type="entry name" value="HSDR_N"/>
    <property type="match status" value="1"/>
</dbReference>
<evidence type="ECO:0000256" key="6">
    <source>
        <dbReference type="ARBA" id="ARBA00022747"/>
    </source>
</evidence>
<evidence type="ECO:0000313" key="15">
    <source>
        <dbReference type="Proteomes" id="UP000093928"/>
    </source>
</evidence>
<evidence type="ECO:0000256" key="4">
    <source>
        <dbReference type="ARBA" id="ARBA00022722"/>
    </source>
</evidence>
<comment type="caution">
    <text evidence="14">The sequence shown here is derived from an EMBL/GenBank/DDBJ whole genome shotgun (WGS) entry which is preliminary data.</text>
</comment>
<dbReference type="GO" id="GO:0005524">
    <property type="term" value="F:ATP binding"/>
    <property type="evidence" value="ECO:0007669"/>
    <property type="project" value="UniProtKB-KW"/>
</dbReference>
<comment type="function">
    <text evidence="11">Subunit R is required for both nuclease and ATPase activities, but not for modification.</text>
</comment>
<dbReference type="InterPro" id="IPR040980">
    <property type="entry name" value="SWI2_SNF2"/>
</dbReference>
<dbReference type="GO" id="GO:0009035">
    <property type="term" value="F:type I site-specific deoxyribonuclease activity"/>
    <property type="evidence" value="ECO:0007669"/>
    <property type="project" value="UniProtKB-EC"/>
</dbReference>
<dbReference type="SMART" id="SM00487">
    <property type="entry name" value="DEXDc"/>
    <property type="match status" value="1"/>
</dbReference>
<feature type="coiled-coil region" evidence="12">
    <location>
        <begin position="850"/>
        <end position="884"/>
    </location>
</feature>
<accession>A0A1A3NVN2</accession>
<organism evidence="14 15">
    <name type="scientific">Mycobacterium asiaticum</name>
    <dbReference type="NCBI Taxonomy" id="1790"/>
    <lineage>
        <taxon>Bacteria</taxon>
        <taxon>Bacillati</taxon>
        <taxon>Actinomycetota</taxon>
        <taxon>Actinomycetes</taxon>
        <taxon>Mycobacteriales</taxon>
        <taxon>Mycobacteriaceae</taxon>
        <taxon>Mycobacterium</taxon>
    </lineage>
</organism>
<evidence type="ECO:0000313" key="14">
    <source>
        <dbReference type="EMBL" id="OBK24397.1"/>
    </source>
</evidence>
<dbReference type="AlphaFoldDB" id="A0A1A3NVN2"/>
<dbReference type="Pfam" id="PF18766">
    <property type="entry name" value="SWI2_SNF2"/>
    <property type="match status" value="1"/>
</dbReference>
<evidence type="ECO:0000256" key="5">
    <source>
        <dbReference type="ARBA" id="ARBA00022741"/>
    </source>
</evidence>
<keyword evidence="8 11" id="KW-0378">Hydrolase</keyword>
<dbReference type="CDD" id="cd22332">
    <property type="entry name" value="HsdR_N"/>
    <property type="match status" value="1"/>
</dbReference>
<keyword evidence="6 11" id="KW-0680">Restriction system</keyword>
<dbReference type="Proteomes" id="UP000093928">
    <property type="component" value="Unassembled WGS sequence"/>
</dbReference>
<keyword evidence="10 11" id="KW-0238">DNA-binding</keyword>
<dbReference type="InterPro" id="IPR021810">
    <property type="entry name" value="T1RH-like_C"/>
</dbReference>
<sequence>MSQIKISEAKSVQFPMVKHASAVGWEELAPEEAERMRRGRANMLFPEVLENKLRQFNPWLTEDQARAIVESIEALPATIEGNREVLRWIRGERQWHDENERRQRPVQVVEFDPDRPDENALHVTWEWKIEPPARAKGNRADVMFVVNGIPVTIVEHKNPKDRDALTKAVTQLRRYEMETPELLAQAQLHNETHLIEYWYGVTWNINRRMLFRWKHTSDESYRGAVQAFFEPRDFLRTLREWVLFYVEDGETKKSVLREHQRGAVDAVVARCGDQAKNRGLIWHTQGSGKTFTLLTAAQLILSQKDRFNNATVILVVDRTELEGQLKEWVDRLLGEMQANDIPVRRANSKDDLQDIFDSDFRGLVVSMIYKFETIRKDSSNRDNVFVFIDEAHRSVAADLGSYLMAAVPNSTIIGFTGTPVGGTQGGGTSSFQIFGSQDEMGYLHKYSIIESIEDETTLPIKYMLAPSSMSMAPEDLDEQFYALASDEAVTDIDELNNVLRRAVGLRTFLGSESRVAQVAEFVANHFNENVDPLGYKAFLVAVDRETCAKYKRALDKLLPPAWSEVVYSKNASDVVDRPDVHELQLSDDREKEMRRQFKKANQHPKILIVTDKLLTGYDAPILYAMYLDKPMRDHVLLQALARVNRPYVDSEGVQKKVGLVVDFVGILKELHKALRFDSADVEGALQDLDVLMADLLLKIDAASTEYLQVTRGQSDDEQLEGIVYGKFVSEDERKKFFDDYRDIEALWEILSPSAELRDHIATYKRLSVLYAAVRNAYSEATTFTADLEHKTKRLIEETATQEGLGRFIKVATFDVPTLEALGRDDGPPEEKVYNLLRGLRKEMDDNPAAAVALRSIKERADRVIENLEERKVNGLAALDELKAIAEEKDKLREFARQSGLSDRAFGIYSALRTEHSLHGLKVDIQRVAVSIEVAVDQFPHWRQNPDERRRLRSGLYKPLLDSQVPPKSCAEIIDNVMTVLEKV</sequence>
<dbReference type="PROSITE" id="PS51192">
    <property type="entry name" value="HELICASE_ATP_BIND_1"/>
    <property type="match status" value="1"/>
</dbReference>
<keyword evidence="12" id="KW-0175">Coiled coil</keyword>
<dbReference type="SUPFAM" id="SSF52540">
    <property type="entry name" value="P-loop containing nucleoside triphosphate hydrolases"/>
    <property type="match status" value="1"/>
</dbReference>
<dbReference type="InterPro" id="IPR051268">
    <property type="entry name" value="Type-I_R_enzyme_R_subunit"/>
</dbReference>
<dbReference type="RefSeq" id="WP_065145167.1">
    <property type="nucleotide sequence ID" value="NZ_LZLS01000156.1"/>
</dbReference>
<dbReference type="Gene3D" id="3.40.50.300">
    <property type="entry name" value="P-loop containing nucleotide triphosphate hydrolases"/>
    <property type="match status" value="2"/>
</dbReference>
<dbReference type="GO" id="GO:0009307">
    <property type="term" value="P:DNA restriction-modification system"/>
    <property type="evidence" value="ECO:0007669"/>
    <property type="project" value="UniProtKB-KW"/>
</dbReference>
<reference evidence="14 15" key="1">
    <citation type="submission" date="2016-06" db="EMBL/GenBank/DDBJ databases">
        <authorList>
            <person name="Kjaerup R.B."/>
            <person name="Dalgaard T.S."/>
            <person name="Juul-Madsen H.R."/>
        </authorList>
    </citation>
    <scope>NUCLEOTIDE SEQUENCE [LARGE SCALE GENOMIC DNA]</scope>
    <source>
        <strain evidence="14 15">1165133.8</strain>
    </source>
</reference>
<dbReference type="InterPro" id="IPR007409">
    <property type="entry name" value="Restrct_endonuc_type1_HsdR_N"/>
</dbReference>
<dbReference type="Pfam" id="PF22679">
    <property type="entry name" value="T1R_D3-like"/>
    <property type="match status" value="1"/>
</dbReference>
<evidence type="ECO:0000256" key="8">
    <source>
        <dbReference type="ARBA" id="ARBA00022801"/>
    </source>
</evidence>
<dbReference type="Pfam" id="PF11867">
    <property type="entry name" value="T1RH-like_C"/>
    <property type="match status" value="1"/>
</dbReference>
<dbReference type="GO" id="GO:0003677">
    <property type="term" value="F:DNA binding"/>
    <property type="evidence" value="ECO:0007669"/>
    <property type="project" value="UniProtKB-KW"/>
</dbReference>
<evidence type="ECO:0000259" key="13">
    <source>
        <dbReference type="PROSITE" id="PS51192"/>
    </source>
</evidence>
<gene>
    <name evidence="14" type="ORF">A5634_03450</name>
</gene>
<evidence type="ECO:0000256" key="2">
    <source>
        <dbReference type="ARBA" id="ARBA00008598"/>
    </source>
</evidence>
<evidence type="ECO:0000256" key="10">
    <source>
        <dbReference type="ARBA" id="ARBA00023125"/>
    </source>
</evidence>
<dbReference type="Gene3D" id="3.90.1570.50">
    <property type="match status" value="1"/>
</dbReference>
<proteinExistence type="inferred from homology"/>
<dbReference type="InterPro" id="IPR014001">
    <property type="entry name" value="Helicase_ATP-bd"/>
</dbReference>
<evidence type="ECO:0000256" key="3">
    <source>
        <dbReference type="ARBA" id="ARBA00011296"/>
    </source>
</evidence>
<comment type="similarity">
    <text evidence="2 11">Belongs to the HsdR family.</text>
</comment>
<evidence type="ECO:0000256" key="12">
    <source>
        <dbReference type="SAM" id="Coils"/>
    </source>
</evidence>
<evidence type="ECO:0000256" key="9">
    <source>
        <dbReference type="ARBA" id="ARBA00022840"/>
    </source>
</evidence>
<feature type="domain" description="Helicase ATP-binding" evidence="13">
    <location>
        <begin position="270"/>
        <end position="437"/>
    </location>
</feature>
<dbReference type="PANTHER" id="PTHR30195">
    <property type="entry name" value="TYPE I SITE-SPECIFIC DEOXYRIBONUCLEASE PROTEIN SUBUNIT M AND R"/>
    <property type="match status" value="1"/>
</dbReference>
<keyword evidence="7" id="KW-0255">Endonuclease</keyword>
<dbReference type="InterPro" id="IPR055180">
    <property type="entry name" value="HsdR_RecA-like_helicase_dom_2"/>
</dbReference>
<evidence type="ECO:0000256" key="11">
    <source>
        <dbReference type="RuleBase" id="RU364115"/>
    </source>
</evidence>
<comment type="subunit">
    <text evidence="3 11">The type I restriction/modification system is composed of three polypeptides R, M and S.</text>
</comment>
<dbReference type="NCBIfam" id="TIGR00348">
    <property type="entry name" value="hsdR"/>
    <property type="match status" value="1"/>
</dbReference>
<comment type="catalytic activity">
    <reaction evidence="1 11">
        <text>Endonucleolytic cleavage of DNA to give random double-stranded fragments with terminal 5'-phosphates, ATP is simultaneously hydrolyzed.</text>
        <dbReference type="EC" id="3.1.21.3"/>
    </reaction>
</comment>
<keyword evidence="5 11" id="KW-0547">Nucleotide-binding</keyword>
<protein>
    <recommendedName>
        <fullName evidence="11">Type I restriction enzyme endonuclease subunit</fullName>
        <shortName evidence="11">R protein</shortName>
        <ecNumber evidence="11">3.1.21.3</ecNumber>
    </recommendedName>
</protein>
<name>A0A1A3NVN2_MYCAS</name>
<evidence type="ECO:0000256" key="7">
    <source>
        <dbReference type="ARBA" id="ARBA00022759"/>
    </source>
</evidence>
<dbReference type="InterPro" id="IPR027417">
    <property type="entry name" value="P-loop_NTPase"/>
</dbReference>
<dbReference type="EC" id="3.1.21.3" evidence="11"/>
<keyword evidence="4" id="KW-0540">Nuclease</keyword>
<dbReference type="PANTHER" id="PTHR30195:SF15">
    <property type="entry name" value="TYPE I RESTRICTION ENZYME HINDI ENDONUCLEASE SUBUNIT"/>
    <property type="match status" value="1"/>
</dbReference>
<dbReference type="EMBL" id="LZLS01000156">
    <property type="protein sequence ID" value="OBK24397.1"/>
    <property type="molecule type" value="Genomic_DNA"/>
</dbReference>
<evidence type="ECO:0000256" key="1">
    <source>
        <dbReference type="ARBA" id="ARBA00000851"/>
    </source>
</evidence>